<evidence type="ECO:0000313" key="2">
    <source>
        <dbReference type="EMBL" id="SNS85496.1"/>
    </source>
</evidence>
<evidence type="ECO:0000313" key="3">
    <source>
        <dbReference type="Proteomes" id="UP000198304"/>
    </source>
</evidence>
<proteinExistence type="predicted"/>
<dbReference type="EMBL" id="FZOJ01000024">
    <property type="protein sequence ID" value="SNS85496.1"/>
    <property type="molecule type" value="Genomic_DNA"/>
</dbReference>
<feature type="coiled-coil region" evidence="1">
    <location>
        <begin position="63"/>
        <end position="104"/>
    </location>
</feature>
<organism evidence="2 3">
    <name type="scientific">Anaerovirgula multivorans</name>
    <dbReference type="NCBI Taxonomy" id="312168"/>
    <lineage>
        <taxon>Bacteria</taxon>
        <taxon>Bacillati</taxon>
        <taxon>Bacillota</taxon>
        <taxon>Clostridia</taxon>
        <taxon>Peptostreptococcales</taxon>
        <taxon>Natronincolaceae</taxon>
        <taxon>Anaerovirgula</taxon>
    </lineage>
</organism>
<dbReference type="RefSeq" id="WP_089284366.1">
    <property type="nucleotide sequence ID" value="NZ_FZOJ01000024.1"/>
</dbReference>
<keyword evidence="3" id="KW-1185">Reference proteome</keyword>
<dbReference type="Proteomes" id="UP000198304">
    <property type="component" value="Unassembled WGS sequence"/>
</dbReference>
<dbReference type="AlphaFoldDB" id="A0A239HVU3"/>
<accession>A0A239HVU3</accession>
<sequence length="219" mass="25379">MTGRTRVSSVASSRIHNSYVDRVKTVSRAATIEEVEAIDKVKNQTSYGSANYLIASDYFYENLKALKKEYKRFYHDHRKLEEAIKNLEGNDEKLVEHMQELIEKYNDAIGSLRGLDKILNTNHRKEVEDIVDIFRKLLNNIGITVNEEYVISMEKEKFIEKIELSRDPVTFLFEPMKGMIIQLYKAFKNIRLPIKEGIAKEYTNIALPDVSGLLLDKQS</sequence>
<reference evidence="3" key="1">
    <citation type="submission" date="2017-06" db="EMBL/GenBank/DDBJ databases">
        <authorList>
            <person name="Varghese N."/>
            <person name="Submissions S."/>
        </authorList>
    </citation>
    <scope>NUCLEOTIDE SEQUENCE [LARGE SCALE GENOMIC DNA]</scope>
    <source>
        <strain evidence="3">SCA</strain>
    </source>
</reference>
<name>A0A239HVU3_9FIRM</name>
<gene>
    <name evidence="2" type="ORF">SAMN05446037_102427</name>
</gene>
<protein>
    <submittedName>
        <fullName evidence="2">Uncharacterized protein</fullName>
    </submittedName>
</protein>
<evidence type="ECO:0000256" key="1">
    <source>
        <dbReference type="SAM" id="Coils"/>
    </source>
</evidence>
<dbReference type="OrthoDB" id="1953536at2"/>
<keyword evidence="1" id="KW-0175">Coiled coil</keyword>